<dbReference type="InterPro" id="IPR020843">
    <property type="entry name" value="ER"/>
</dbReference>
<feature type="domain" description="Enoyl reductase (ER)" evidence="4">
    <location>
        <begin position="112"/>
        <end position="425"/>
    </location>
</feature>
<dbReference type="Gene3D" id="3.40.50.720">
    <property type="entry name" value="NAD(P)-binding Rossmann-like Domain"/>
    <property type="match status" value="1"/>
</dbReference>
<keyword evidence="6" id="KW-1185">Reference proteome</keyword>
<dbReference type="Gene3D" id="3.90.180.10">
    <property type="entry name" value="Medium-chain alcohol dehydrogenases, catalytic domain"/>
    <property type="match status" value="1"/>
</dbReference>
<dbReference type="GO" id="GO:0070402">
    <property type="term" value="F:NADPH binding"/>
    <property type="evidence" value="ECO:0007669"/>
    <property type="project" value="TreeGrafter"/>
</dbReference>
<sequence>MISAPAGRPWADARVLTRWSGKSYREAGTGPVRAPVPGRPYAAPWTPEGCPAEAPPAARTGAAPAPVPRHRRTSSGGRRPTRRWPRDPAPSLRTRTTSSLAPMRAITIPEPGGPEALVWADVPDPQPAEGEVLIEVVASAVNRADLLQRQGFYDPPPGSSLYPGLECAGRIVEVGPGVHGWAVGDEVCALLAGGGYAEKVAVPAGQVLPVPSGLDLVSAAALPEVTCTVWSNVFMIAHLRPGETVLVHGGASGIGTMAIQLAKAVGARVAVTAGGPDKLARCAELGADILIDYREQDFVQEIRKATDGKGADVILDIIGAKYLQRNIKALAVSGRLAIIGLQGGVKAEVNLAALMAKRAAITGAGLRARPLNEKAAIVAAVREHVWPLIGNGQVRPIVDRTLPMSEAAEAHRVVDDSAHVGKVVLTV</sequence>
<evidence type="ECO:0000313" key="5">
    <source>
        <dbReference type="EMBL" id="GES31631.1"/>
    </source>
</evidence>
<dbReference type="SMART" id="SM00829">
    <property type="entry name" value="PKS_ER"/>
    <property type="match status" value="1"/>
</dbReference>
<evidence type="ECO:0000256" key="3">
    <source>
        <dbReference type="SAM" id="MobiDB-lite"/>
    </source>
</evidence>
<accession>A0A5J4LI89</accession>
<feature type="compositionally biased region" description="Basic residues" evidence="3">
    <location>
        <begin position="68"/>
        <end position="83"/>
    </location>
</feature>
<dbReference type="NCBIfam" id="TIGR02824">
    <property type="entry name" value="quinone_pig3"/>
    <property type="match status" value="1"/>
</dbReference>
<gene>
    <name evidence="5" type="ORF">San01_41180</name>
</gene>
<dbReference type="InterPro" id="IPR036291">
    <property type="entry name" value="NAD(P)-bd_dom_sf"/>
</dbReference>
<dbReference type="Pfam" id="PF08240">
    <property type="entry name" value="ADH_N"/>
    <property type="match status" value="1"/>
</dbReference>
<protein>
    <submittedName>
        <fullName evidence="5">NAD(P)H quinone oxidoreductase</fullName>
    </submittedName>
</protein>
<dbReference type="PANTHER" id="PTHR48106:SF8">
    <property type="entry name" value="OS02G0805600 PROTEIN"/>
    <property type="match status" value="1"/>
</dbReference>
<dbReference type="SUPFAM" id="SSF51735">
    <property type="entry name" value="NAD(P)-binding Rossmann-fold domains"/>
    <property type="match status" value="1"/>
</dbReference>
<dbReference type="PANTHER" id="PTHR48106">
    <property type="entry name" value="QUINONE OXIDOREDUCTASE PIG3-RELATED"/>
    <property type="match status" value="1"/>
</dbReference>
<dbReference type="GO" id="GO:0016651">
    <property type="term" value="F:oxidoreductase activity, acting on NAD(P)H"/>
    <property type="evidence" value="ECO:0007669"/>
    <property type="project" value="TreeGrafter"/>
</dbReference>
<comment type="caution">
    <text evidence="5">The sequence shown here is derived from an EMBL/GenBank/DDBJ whole genome shotgun (WGS) entry which is preliminary data.</text>
</comment>
<dbReference type="Proteomes" id="UP000325598">
    <property type="component" value="Unassembled WGS sequence"/>
</dbReference>
<name>A0A5J4LI89_9ACTN</name>
<dbReference type="AlphaFoldDB" id="A0A5J4LI89"/>
<evidence type="ECO:0000313" key="6">
    <source>
        <dbReference type="Proteomes" id="UP000325598"/>
    </source>
</evidence>
<dbReference type="InterPro" id="IPR011032">
    <property type="entry name" value="GroES-like_sf"/>
</dbReference>
<evidence type="ECO:0000256" key="2">
    <source>
        <dbReference type="ARBA" id="ARBA00023002"/>
    </source>
</evidence>
<keyword evidence="2" id="KW-0560">Oxidoreductase</keyword>
<dbReference type="InterPro" id="IPR014189">
    <property type="entry name" value="Quinone_OxRdtase_PIG3"/>
</dbReference>
<organism evidence="5 6">
    <name type="scientific">Streptomyces angustmyceticus</name>
    <dbReference type="NCBI Taxonomy" id="285578"/>
    <lineage>
        <taxon>Bacteria</taxon>
        <taxon>Bacillati</taxon>
        <taxon>Actinomycetota</taxon>
        <taxon>Actinomycetes</taxon>
        <taxon>Kitasatosporales</taxon>
        <taxon>Streptomycetaceae</taxon>
        <taxon>Streptomyces</taxon>
    </lineage>
</organism>
<dbReference type="InterPro" id="IPR013149">
    <property type="entry name" value="ADH-like_C"/>
</dbReference>
<dbReference type="Pfam" id="PF00107">
    <property type="entry name" value="ADH_zinc_N"/>
    <property type="match status" value="1"/>
</dbReference>
<evidence type="ECO:0000256" key="1">
    <source>
        <dbReference type="ARBA" id="ARBA00022857"/>
    </source>
</evidence>
<dbReference type="InterPro" id="IPR013154">
    <property type="entry name" value="ADH-like_N"/>
</dbReference>
<feature type="compositionally biased region" description="Low complexity" evidence="3">
    <location>
        <begin position="47"/>
        <end position="64"/>
    </location>
</feature>
<evidence type="ECO:0000259" key="4">
    <source>
        <dbReference type="SMART" id="SM00829"/>
    </source>
</evidence>
<proteinExistence type="predicted"/>
<dbReference type="CDD" id="cd05276">
    <property type="entry name" value="p53_inducible_oxidoreductase"/>
    <property type="match status" value="1"/>
</dbReference>
<feature type="region of interest" description="Disordered" evidence="3">
    <location>
        <begin position="21"/>
        <end position="98"/>
    </location>
</feature>
<reference evidence="5 6" key="1">
    <citation type="submission" date="2019-10" db="EMBL/GenBank/DDBJ databases">
        <title>Whole genome shotgun sequence of Streptomyces angustmyceticus NBRC 3934.</title>
        <authorList>
            <person name="Hosoyama A."/>
            <person name="Ichikawa N."/>
            <person name="Kimura A."/>
            <person name="Kitahashi Y."/>
            <person name="Komaki H."/>
            <person name="Uohara A."/>
        </authorList>
    </citation>
    <scope>NUCLEOTIDE SEQUENCE [LARGE SCALE GENOMIC DNA]</scope>
    <source>
        <strain evidence="5 6">NBRC 3934</strain>
    </source>
</reference>
<keyword evidence="1" id="KW-0521">NADP</keyword>
<dbReference type="SUPFAM" id="SSF50129">
    <property type="entry name" value="GroES-like"/>
    <property type="match status" value="1"/>
</dbReference>
<dbReference type="EMBL" id="BLAG01000011">
    <property type="protein sequence ID" value="GES31631.1"/>
    <property type="molecule type" value="Genomic_DNA"/>
</dbReference>